<proteinExistence type="predicted"/>
<evidence type="ECO:0000313" key="2">
    <source>
        <dbReference type="EMBL" id="ASD63912.1"/>
    </source>
</evidence>
<reference evidence="2 3" key="1">
    <citation type="submission" date="2017-04" db="EMBL/GenBank/DDBJ databases">
        <title>Whole genome sequence of Bdellovibrio bacteriovorus strain SSB218315.</title>
        <authorList>
            <person name="Oyedara O."/>
            <person name="Rodriguez-Perez M.A."/>
        </authorList>
    </citation>
    <scope>NUCLEOTIDE SEQUENCE [LARGE SCALE GENOMIC DNA]</scope>
    <source>
        <strain evidence="2 3">SSB218315</strain>
    </source>
</reference>
<dbReference type="Proteomes" id="UP000197003">
    <property type="component" value="Chromosome"/>
</dbReference>
<dbReference type="EMBL" id="CP020946">
    <property type="protein sequence ID" value="ASD63912.1"/>
    <property type="molecule type" value="Genomic_DNA"/>
</dbReference>
<evidence type="ECO:0000256" key="1">
    <source>
        <dbReference type="SAM" id="SignalP"/>
    </source>
</evidence>
<dbReference type="OrthoDB" id="5293147at2"/>
<organism evidence="2 3">
    <name type="scientific">Bdellovibrio bacteriovorus</name>
    <dbReference type="NCBI Taxonomy" id="959"/>
    <lineage>
        <taxon>Bacteria</taxon>
        <taxon>Pseudomonadati</taxon>
        <taxon>Bdellovibrionota</taxon>
        <taxon>Bdellovibrionia</taxon>
        <taxon>Bdellovibrionales</taxon>
        <taxon>Pseudobdellovibrionaceae</taxon>
        <taxon>Bdellovibrio</taxon>
    </lineage>
</organism>
<evidence type="ECO:0000313" key="3">
    <source>
        <dbReference type="Proteomes" id="UP000197003"/>
    </source>
</evidence>
<feature type="signal peptide" evidence="1">
    <location>
        <begin position="1"/>
        <end position="17"/>
    </location>
</feature>
<protein>
    <submittedName>
        <fullName evidence="2">Organic solvent tolerance protein</fullName>
    </submittedName>
</protein>
<name>A0A1Z3N8W1_BDEBC</name>
<dbReference type="AlphaFoldDB" id="A0A1Z3N8W1"/>
<sequence length="162" mass="17289">MLKNVALALCLVTVIFAAQGEAKELTNRLGVGVKSHSALDLAQLAAVYYIAPDVSIAGGLGIDTQEDYSKFAFNAGIRRIVFKEDNMNFYMGGTLGILNNEVAGDKESGFELNALFGGEFFFTGLDSLAFTFEGGVGVISGDNVRFRTIGDGPFSAGIIFYF</sequence>
<dbReference type="RefSeq" id="WP_088565414.1">
    <property type="nucleotide sequence ID" value="NZ_CP020946.1"/>
</dbReference>
<gene>
    <name evidence="2" type="ORF">B9G79_10205</name>
</gene>
<accession>A0A1Z3N8W1</accession>
<feature type="chain" id="PRO_5012215948" evidence="1">
    <location>
        <begin position="18"/>
        <end position="162"/>
    </location>
</feature>
<keyword evidence="1" id="KW-0732">Signal</keyword>